<dbReference type="GO" id="GO:0005524">
    <property type="term" value="F:ATP binding"/>
    <property type="evidence" value="ECO:0007669"/>
    <property type="project" value="UniProtKB-KW"/>
</dbReference>
<dbReference type="InterPro" id="IPR003594">
    <property type="entry name" value="HATPase_dom"/>
</dbReference>
<dbReference type="AlphaFoldDB" id="A0A239SPW3"/>
<name>A0A239SPW3_9STRE</name>
<protein>
    <recommendedName>
        <fullName evidence="3">histidine kinase</fullName>
        <ecNumber evidence="3">2.7.13.3</ecNumber>
    </recommendedName>
</protein>
<dbReference type="Gene3D" id="6.10.340.10">
    <property type="match status" value="1"/>
</dbReference>
<keyword evidence="5" id="KW-0597">Phosphoprotein</keyword>
<keyword evidence="10" id="KW-0067">ATP-binding</keyword>
<sequence>MKKRKQKKGSLVGLLVRSYAAYVLLFFLGSTLWLFQSVLLYADTNHLPSLAQISKLDDHLTSKKFEHLPIDSLTTLGSFYEIFSYERGLVYTSNSKEKHPLTAKEVSVIPEFDEKYYLTWVPFKDQSGQSFSIVQRNYKDKKYIDEPIEILREEFDFLMDDQLRVISSRKPMAYTQFTERELKLMTHRFSDKYNLHRYNFTTKDGEKMALILYRPYDTEMEYKLFFSRVFTNLFLFFAICILLIFLFSYRIRRKIAKPLAILGNALETLPKNRGEEEVYVAYDGPKELVNISNTFNKISAELRESEQKRAQLEDSKRQMLADISHDLKTPITVIQGYAKAMEEGIIAEENQERYLQIIHYKASVLNDLINSFHEYSNIEHPDFSVQLKKVDFSVYLQQYWEKSYEEFALNQYPIDIELTEKSMPLLLDSAKFDRVLHNVINNFFHYNPEGTTFYFRVQKEEKQVKITLADNGVPIEPEIAAEIFNPFVTGDRARTAGNRGSGLGLAIVDKIIRLHHGQVALDTTPSAPYVKAFVITLPLADNVEDDRV</sequence>
<keyword evidence="14" id="KW-0175">Coiled coil</keyword>
<evidence type="ECO:0000256" key="13">
    <source>
        <dbReference type="ARBA" id="ARBA00023136"/>
    </source>
</evidence>
<keyword evidence="11 15" id="KW-1133">Transmembrane helix</keyword>
<organism evidence="17 18">
    <name type="scientific">Streptococcus merionis</name>
    <dbReference type="NCBI Taxonomy" id="400065"/>
    <lineage>
        <taxon>Bacteria</taxon>
        <taxon>Bacillati</taxon>
        <taxon>Bacillota</taxon>
        <taxon>Bacilli</taxon>
        <taxon>Lactobacillales</taxon>
        <taxon>Streptococcaceae</taxon>
        <taxon>Streptococcus</taxon>
    </lineage>
</organism>
<evidence type="ECO:0000256" key="10">
    <source>
        <dbReference type="ARBA" id="ARBA00022840"/>
    </source>
</evidence>
<dbReference type="Proteomes" id="UP000215185">
    <property type="component" value="Chromosome 1"/>
</dbReference>
<dbReference type="PANTHER" id="PTHR45528:SF1">
    <property type="entry name" value="SENSOR HISTIDINE KINASE CPXA"/>
    <property type="match status" value="1"/>
</dbReference>
<comment type="catalytic activity">
    <reaction evidence="1">
        <text>ATP + protein L-histidine = ADP + protein N-phospho-L-histidine.</text>
        <dbReference type="EC" id="2.7.13.3"/>
    </reaction>
</comment>
<evidence type="ECO:0000256" key="15">
    <source>
        <dbReference type="SAM" id="Phobius"/>
    </source>
</evidence>
<gene>
    <name evidence="17" type="primary">hk08</name>
    <name evidence="17" type="ORF">SAMEA4412692_00653</name>
</gene>
<feature type="domain" description="Histidine kinase" evidence="16">
    <location>
        <begin position="322"/>
        <end position="541"/>
    </location>
</feature>
<evidence type="ECO:0000256" key="11">
    <source>
        <dbReference type="ARBA" id="ARBA00022989"/>
    </source>
</evidence>
<evidence type="ECO:0000256" key="9">
    <source>
        <dbReference type="ARBA" id="ARBA00022777"/>
    </source>
</evidence>
<evidence type="ECO:0000256" key="3">
    <source>
        <dbReference type="ARBA" id="ARBA00012438"/>
    </source>
</evidence>
<dbReference type="InterPro" id="IPR036097">
    <property type="entry name" value="HisK_dim/P_sf"/>
</dbReference>
<evidence type="ECO:0000256" key="8">
    <source>
        <dbReference type="ARBA" id="ARBA00022741"/>
    </source>
</evidence>
<dbReference type="SMART" id="SM00387">
    <property type="entry name" value="HATPase_c"/>
    <property type="match status" value="1"/>
</dbReference>
<reference evidence="17 18" key="1">
    <citation type="submission" date="2017-06" db="EMBL/GenBank/DDBJ databases">
        <authorList>
            <consortium name="Pathogen Informatics"/>
        </authorList>
    </citation>
    <scope>NUCLEOTIDE SEQUENCE [LARGE SCALE GENOMIC DNA]</scope>
    <source>
        <strain evidence="17 18">NCTC13788</strain>
    </source>
</reference>
<dbReference type="Pfam" id="PF00512">
    <property type="entry name" value="HisKA"/>
    <property type="match status" value="1"/>
</dbReference>
<dbReference type="CDD" id="cd00082">
    <property type="entry name" value="HisKA"/>
    <property type="match status" value="1"/>
</dbReference>
<dbReference type="Gene3D" id="3.30.565.10">
    <property type="entry name" value="Histidine kinase-like ATPase, C-terminal domain"/>
    <property type="match status" value="1"/>
</dbReference>
<accession>A0A239SPW3</accession>
<evidence type="ECO:0000256" key="12">
    <source>
        <dbReference type="ARBA" id="ARBA00023012"/>
    </source>
</evidence>
<keyword evidence="13 15" id="KW-0472">Membrane</keyword>
<dbReference type="SMART" id="SM00388">
    <property type="entry name" value="HisKA"/>
    <property type="match status" value="1"/>
</dbReference>
<evidence type="ECO:0000256" key="4">
    <source>
        <dbReference type="ARBA" id="ARBA00022475"/>
    </source>
</evidence>
<dbReference type="InterPro" id="IPR003661">
    <property type="entry name" value="HisK_dim/P_dom"/>
</dbReference>
<evidence type="ECO:0000256" key="14">
    <source>
        <dbReference type="SAM" id="Coils"/>
    </source>
</evidence>
<keyword evidence="6 17" id="KW-0808">Transferase</keyword>
<dbReference type="Gene3D" id="1.10.287.130">
    <property type="match status" value="1"/>
</dbReference>
<dbReference type="SUPFAM" id="SSF47384">
    <property type="entry name" value="Homodimeric domain of signal transducing histidine kinase"/>
    <property type="match status" value="1"/>
</dbReference>
<dbReference type="Pfam" id="PF02518">
    <property type="entry name" value="HATPase_c"/>
    <property type="match status" value="1"/>
</dbReference>
<evidence type="ECO:0000256" key="1">
    <source>
        <dbReference type="ARBA" id="ARBA00000085"/>
    </source>
</evidence>
<dbReference type="GO" id="GO:0000155">
    <property type="term" value="F:phosphorelay sensor kinase activity"/>
    <property type="evidence" value="ECO:0007669"/>
    <property type="project" value="InterPro"/>
</dbReference>
<dbReference type="eggNOG" id="COG2205">
    <property type="taxonomic scope" value="Bacteria"/>
</dbReference>
<evidence type="ECO:0000256" key="7">
    <source>
        <dbReference type="ARBA" id="ARBA00022692"/>
    </source>
</evidence>
<feature type="transmembrane region" description="Helical" evidence="15">
    <location>
        <begin position="21"/>
        <end position="42"/>
    </location>
</feature>
<dbReference type="GO" id="GO:0005886">
    <property type="term" value="C:plasma membrane"/>
    <property type="evidence" value="ECO:0007669"/>
    <property type="project" value="UniProtKB-SubCell"/>
</dbReference>
<evidence type="ECO:0000259" key="16">
    <source>
        <dbReference type="PROSITE" id="PS50109"/>
    </source>
</evidence>
<proteinExistence type="predicted"/>
<dbReference type="PANTHER" id="PTHR45528">
    <property type="entry name" value="SENSOR HISTIDINE KINASE CPXA"/>
    <property type="match status" value="1"/>
</dbReference>
<dbReference type="InterPro" id="IPR004358">
    <property type="entry name" value="Sig_transdc_His_kin-like_C"/>
</dbReference>
<dbReference type="PRINTS" id="PR00344">
    <property type="entry name" value="BCTRLSENSOR"/>
</dbReference>
<dbReference type="STRING" id="1123308.GCA_000380085_02095"/>
<dbReference type="EMBL" id="LT906439">
    <property type="protein sequence ID" value="SNU87447.1"/>
    <property type="molecule type" value="Genomic_DNA"/>
</dbReference>
<comment type="subcellular location">
    <subcellularLocation>
        <location evidence="2">Cell membrane</location>
        <topology evidence="2">Multi-pass membrane protein</topology>
    </subcellularLocation>
</comment>
<keyword evidence="7 15" id="KW-0812">Transmembrane</keyword>
<keyword evidence="9 17" id="KW-0418">Kinase</keyword>
<dbReference type="SUPFAM" id="SSF55874">
    <property type="entry name" value="ATPase domain of HSP90 chaperone/DNA topoisomerase II/histidine kinase"/>
    <property type="match status" value="1"/>
</dbReference>
<evidence type="ECO:0000313" key="18">
    <source>
        <dbReference type="Proteomes" id="UP000215185"/>
    </source>
</evidence>
<dbReference type="KEGG" id="smen:SAMEA4412692_0653"/>
<keyword evidence="4" id="KW-1003">Cell membrane</keyword>
<dbReference type="EC" id="2.7.13.3" evidence="3"/>
<dbReference type="RefSeq" id="WP_018374641.1">
    <property type="nucleotide sequence ID" value="NZ_LT906439.1"/>
</dbReference>
<dbReference type="InterPro" id="IPR050398">
    <property type="entry name" value="HssS/ArlS-like"/>
</dbReference>
<keyword evidence="12" id="KW-0902">Two-component regulatory system</keyword>
<keyword evidence="18" id="KW-1185">Reference proteome</keyword>
<dbReference type="InterPro" id="IPR005467">
    <property type="entry name" value="His_kinase_dom"/>
</dbReference>
<feature type="transmembrane region" description="Helical" evidence="15">
    <location>
        <begin position="229"/>
        <end position="249"/>
    </location>
</feature>
<dbReference type="PROSITE" id="PS50109">
    <property type="entry name" value="HIS_KIN"/>
    <property type="match status" value="1"/>
</dbReference>
<evidence type="ECO:0000313" key="17">
    <source>
        <dbReference type="EMBL" id="SNU87447.1"/>
    </source>
</evidence>
<evidence type="ECO:0000256" key="6">
    <source>
        <dbReference type="ARBA" id="ARBA00022679"/>
    </source>
</evidence>
<keyword evidence="8" id="KW-0547">Nucleotide-binding</keyword>
<dbReference type="InterPro" id="IPR036890">
    <property type="entry name" value="HATPase_C_sf"/>
</dbReference>
<feature type="coiled-coil region" evidence="14">
    <location>
        <begin position="295"/>
        <end position="322"/>
    </location>
</feature>
<evidence type="ECO:0000256" key="2">
    <source>
        <dbReference type="ARBA" id="ARBA00004651"/>
    </source>
</evidence>
<evidence type="ECO:0000256" key="5">
    <source>
        <dbReference type="ARBA" id="ARBA00022553"/>
    </source>
</evidence>